<gene>
    <name evidence="4" type="ORF">FYJ50_00220</name>
</gene>
<dbReference type="InterPro" id="IPR035922">
    <property type="entry name" value="3H_dom_sf"/>
</dbReference>
<feature type="binding site" evidence="1">
    <location>
        <position position="143"/>
    </location>
    <ligand>
        <name>Ni(2+)</name>
        <dbReference type="ChEBI" id="CHEBI:49786"/>
    </ligand>
</feature>
<evidence type="ECO:0000259" key="3">
    <source>
        <dbReference type="Pfam" id="PF08279"/>
    </source>
</evidence>
<feature type="binding site" evidence="1">
    <location>
        <position position="141"/>
    </location>
    <ligand>
        <name>Ni(2+)</name>
        <dbReference type="ChEBI" id="CHEBI:49786"/>
    </ligand>
</feature>
<feature type="binding site" evidence="1">
    <location>
        <position position="74"/>
    </location>
    <ligand>
        <name>Ni(2+)</name>
        <dbReference type="ChEBI" id="CHEBI:49786"/>
    </ligand>
</feature>
<dbReference type="PANTHER" id="PTHR40068:SF1">
    <property type="entry name" value="TRANSCRIPTION REPRESSOR NIAR-RELATED"/>
    <property type="match status" value="1"/>
</dbReference>
<feature type="domain" description="Helix-turn-helix type 11" evidence="3">
    <location>
        <begin position="6"/>
        <end position="59"/>
    </location>
</feature>
<dbReference type="Pfam" id="PF08279">
    <property type="entry name" value="HTH_11"/>
    <property type="match status" value="1"/>
</dbReference>
<dbReference type="SUPFAM" id="SSF75500">
    <property type="entry name" value="Putative transcriptional regulator TM1602, C-terminal domain"/>
    <property type="match status" value="1"/>
</dbReference>
<keyword evidence="1" id="KW-0479">Metal-binding</keyword>
<dbReference type="InterPro" id="IPR013196">
    <property type="entry name" value="HTH_11"/>
</dbReference>
<comment type="caution">
    <text evidence="4">The sequence shown here is derived from an EMBL/GenBank/DDBJ whole genome shotgun (WGS) entry which is preliminary data.</text>
</comment>
<evidence type="ECO:0000313" key="5">
    <source>
        <dbReference type="Proteomes" id="UP000470082"/>
    </source>
</evidence>
<feature type="binding site" evidence="1">
    <location>
        <position position="82"/>
    </location>
    <ligand>
        <name>Ni(2+)</name>
        <dbReference type="ChEBI" id="CHEBI:49786"/>
    </ligand>
</feature>
<evidence type="ECO:0000313" key="4">
    <source>
        <dbReference type="EMBL" id="MSS00552.1"/>
    </source>
</evidence>
<dbReference type="PIRSF" id="PIRSF037847">
    <property type="entry name" value="NiaR"/>
    <property type="match status" value="1"/>
</dbReference>
<dbReference type="GO" id="GO:0046872">
    <property type="term" value="F:metal ion binding"/>
    <property type="evidence" value="ECO:0007669"/>
    <property type="project" value="UniProtKB-KW"/>
</dbReference>
<feature type="domain" description="3H" evidence="2">
    <location>
        <begin position="71"/>
        <end position="165"/>
    </location>
</feature>
<dbReference type="RefSeq" id="WP_154459027.1">
    <property type="nucleotide sequence ID" value="NZ_VUMM01000001.1"/>
</dbReference>
<evidence type="ECO:0000259" key="2">
    <source>
        <dbReference type="Pfam" id="PF02829"/>
    </source>
</evidence>
<reference evidence="4 5" key="1">
    <citation type="submission" date="2019-08" db="EMBL/GenBank/DDBJ databases">
        <title>In-depth cultivation of the pig gut microbiome towards novel bacterial diversity and tailored functional studies.</title>
        <authorList>
            <person name="Wylensek D."/>
            <person name="Hitch T.C.A."/>
            <person name="Clavel T."/>
        </authorList>
    </citation>
    <scope>NUCLEOTIDE SEQUENCE [LARGE SCALE GENOMIC DNA]</scope>
    <source>
        <strain evidence="4 5">LKV-178-WT-2G</strain>
    </source>
</reference>
<sequence length="181" mass="21111">MNGYERRMNIIEYLQNSDKAVSGKDLASLYRVSRQVIVQDIALLRAKDYDIVSTNHGYILNETKKVTRVFKVKHSDEKTQEELECIVDYGGIIEDVFIYHRRYGIVRAKMNIRSRNDIIHFLEDLKSGKSTYLKNVTSDYHYHTVSAPTETILDLIEKQLEEKGFIAQLQDYEPEDIKKSS</sequence>
<dbReference type="SUPFAM" id="SSF46785">
    <property type="entry name" value="Winged helix' DNA-binding domain"/>
    <property type="match status" value="1"/>
</dbReference>
<dbReference type="Gene3D" id="1.10.10.10">
    <property type="entry name" value="Winged helix-like DNA-binding domain superfamily/Winged helix DNA-binding domain"/>
    <property type="match status" value="1"/>
</dbReference>
<dbReference type="InterPro" id="IPR026043">
    <property type="entry name" value="NadR"/>
</dbReference>
<accession>A0A7X2N149</accession>
<dbReference type="InterPro" id="IPR036390">
    <property type="entry name" value="WH_DNA-bd_sf"/>
</dbReference>
<dbReference type="AlphaFoldDB" id="A0A7X2N149"/>
<dbReference type="Gene3D" id="3.30.1340.20">
    <property type="entry name" value="3H domain"/>
    <property type="match status" value="1"/>
</dbReference>
<dbReference type="PANTHER" id="PTHR40068">
    <property type="entry name" value="TRANSCRIPTION REPRESSOR NIAR-RELATED"/>
    <property type="match status" value="1"/>
</dbReference>
<keyword evidence="1" id="KW-0533">Nickel</keyword>
<protein>
    <submittedName>
        <fullName evidence="4">Transcription repressor NadR</fullName>
    </submittedName>
</protein>
<keyword evidence="5" id="KW-1185">Reference proteome</keyword>
<dbReference type="Pfam" id="PF02829">
    <property type="entry name" value="3H"/>
    <property type="match status" value="1"/>
</dbReference>
<name>A0A7X2N149_9FIRM</name>
<dbReference type="InterPro" id="IPR036388">
    <property type="entry name" value="WH-like_DNA-bd_sf"/>
</dbReference>
<proteinExistence type="predicted"/>
<dbReference type="InterPro" id="IPR004173">
    <property type="entry name" value="3H_domain"/>
</dbReference>
<organism evidence="4 5">
    <name type="scientific">Floccifex porci</name>
    <dbReference type="NCBI Taxonomy" id="2606629"/>
    <lineage>
        <taxon>Bacteria</taxon>
        <taxon>Bacillati</taxon>
        <taxon>Bacillota</taxon>
        <taxon>Erysipelotrichia</taxon>
        <taxon>Erysipelotrichales</taxon>
        <taxon>Erysipelotrichaceae</taxon>
        <taxon>Floccifex</taxon>
    </lineage>
</organism>
<dbReference type="Proteomes" id="UP000470082">
    <property type="component" value="Unassembled WGS sequence"/>
</dbReference>
<evidence type="ECO:0000256" key="1">
    <source>
        <dbReference type="PIRSR" id="PIRSR037847-1"/>
    </source>
</evidence>
<dbReference type="EMBL" id="VUMM01000001">
    <property type="protein sequence ID" value="MSS00552.1"/>
    <property type="molecule type" value="Genomic_DNA"/>
</dbReference>